<evidence type="ECO:0000256" key="10">
    <source>
        <dbReference type="ARBA" id="ARBA00023235"/>
    </source>
</evidence>
<dbReference type="InterPro" id="IPR003593">
    <property type="entry name" value="AAA+_ATPase"/>
</dbReference>
<comment type="catalytic activity">
    <reaction evidence="11">
        <text>ATP + H2O = ADP + phosphate + H(+)</text>
        <dbReference type="Rhea" id="RHEA:13065"/>
        <dbReference type="ChEBI" id="CHEBI:15377"/>
        <dbReference type="ChEBI" id="CHEBI:15378"/>
        <dbReference type="ChEBI" id="CHEBI:30616"/>
        <dbReference type="ChEBI" id="CHEBI:43474"/>
        <dbReference type="ChEBI" id="CHEBI:456216"/>
        <dbReference type="EC" id="5.6.2.3"/>
    </reaction>
</comment>
<keyword evidence="10 11" id="KW-0413">Isomerase</keyword>
<dbReference type="RefSeq" id="WP_305471412.1">
    <property type="nucleotide sequence ID" value="NZ_JAUYVT010000003.1"/>
</dbReference>
<evidence type="ECO:0000256" key="9">
    <source>
        <dbReference type="ARBA" id="ARBA00023204"/>
    </source>
</evidence>
<gene>
    <name evidence="11 13" type="primary">recD</name>
    <name evidence="13" type="ORF">Q8W34_05000</name>
</gene>
<evidence type="ECO:0000256" key="1">
    <source>
        <dbReference type="ARBA" id="ARBA00022722"/>
    </source>
</evidence>
<dbReference type="CDD" id="cd17933">
    <property type="entry name" value="DEXSc_RecD-like"/>
    <property type="match status" value="1"/>
</dbReference>
<keyword evidence="4 11" id="KW-0378">Hydrolase</keyword>
<evidence type="ECO:0000256" key="8">
    <source>
        <dbReference type="ARBA" id="ARBA00023125"/>
    </source>
</evidence>
<keyword evidence="5 11" id="KW-0347">Helicase</keyword>
<dbReference type="GO" id="GO:0008854">
    <property type="term" value="F:exodeoxyribonuclease V activity"/>
    <property type="evidence" value="ECO:0007669"/>
    <property type="project" value="UniProtKB-EC"/>
</dbReference>
<dbReference type="NCBIfam" id="TIGR01447">
    <property type="entry name" value="recD"/>
    <property type="match status" value="1"/>
</dbReference>
<dbReference type="HAMAP" id="MF_01487">
    <property type="entry name" value="RecD"/>
    <property type="match status" value="1"/>
</dbReference>
<keyword evidence="9 11" id="KW-0234">DNA repair</keyword>
<comment type="similarity">
    <text evidence="11">Belongs to the RecD family.</text>
</comment>
<comment type="miscellaneous">
    <text evidence="11">In the RecBCD complex, RecB has a slow 3'-5' helicase, an exonuclease activity and loads RecA onto ssDNA, RecD has a fast 5'-3' helicase activity, while RecC stimulates the ATPase and processivity of the RecB helicase and contributes to recognition of the Chi site.</text>
</comment>
<organism evidence="13 14">
    <name type="scientific">Pseudoalteromonas marina</name>
    <dbReference type="NCBI Taxonomy" id="267375"/>
    <lineage>
        <taxon>Bacteria</taxon>
        <taxon>Pseudomonadati</taxon>
        <taxon>Pseudomonadota</taxon>
        <taxon>Gammaproteobacteria</taxon>
        <taxon>Alteromonadales</taxon>
        <taxon>Pseudoalteromonadaceae</taxon>
        <taxon>Pseudoalteromonas</taxon>
    </lineage>
</organism>
<name>A0ABT9FB28_9GAMM</name>
<evidence type="ECO:0000256" key="3">
    <source>
        <dbReference type="ARBA" id="ARBA00022763"/>
    </source>
</evidence>
<keyword evidence="7 11" id="KW-0067">ATP-binding</keyword>
<dbReference type="EMBL" id="JAUYVT010000003">
    <property type="protein sequence ID" value="MDP2563978.1"/>
    <property type="molecule type" value="Genomic_DNA"/>
</dbReference>
<evidence type="ECO:0000256" key="11">
    <source>
        <dbReference type="HAMAP-Rule" id="MF_01487"/>
    </source>
</evidence>
<keyword evidence="6 11" id="KW-0269">Exonuclease</keyword>
<dbReference type="Proteomes" id="UP001177212">
    <property type="component" value="Unassembled WGS sequence"/>
</dbReference>
<reference evidence="13" key="1">
    <citation type="submission" date="2023-07" db="EMBL/GenBank/DDBJ databases">
        <title>Genome content predicts the carbon catabolic preferences of heterotrophic bacteria.</title>
        <authorList>
            <person name="Gralka M."/>
        </authorList>
    </citation>
    <scope>NUCLEOTIDE SEQUENCE</scope>
    <source>
        <strain evidence="13">4G09</strain>
    </source>
</reference>
<dbReference type="PANTHER" id="PTHR43788">
    <property type="entry name" value="DNA2/NAM7 HELICASE FAMILY MEMBER"/>
    <property type="match status" value="1"/>
</dbReference>
<dbReference type="InterPro" id="IPR027417">
    <property type="entry name" value="P-loop_NTPase"/>
</dbReference>
<evidence type="ECO:0000259" key="12">
    <source>
        <dbReference type="SMART" id="SM00382"/>
    </source>
</evidence>
<feature type="binding site" evidence="11">
    <location>
        <begin position="221"/>
        <end position="228"/>
    </location>
    <ligand>
        <name>ATP</name>
        <dbReference type="ChEBI" id="CHEBI:30616"/>
    </ligand>
</feature>
<comment type="caution">
    <text evidence="13">The sequence shown here is derived from an EMBL/GenBank/DDBJ whole genome shotgun (WGS) entry which is preliminary data.</text>
</comment>
<comment type="function">
    <text evidence="11">A helicase/nuclease that prepares dsDNA breaks (DSB) for recombinational DNA repair. Binds to DSBs and unwinds DNA via a highly rapid and processive ATP-dependent bidirectional helicase activity. Unwinds dsDNA until it encounters a Chi (crossover hotspot instigator) sequence from the 3' direction. Cuts ssDNA a few nucleotides 3' to the Chi site. The properties and activities of the enzyme are changed at Chi. The Chi-altered holoenzyme produces a long 3'-ssDNA overhang and facilitates RecA-binding to the ssDNA for homologous DNA recombination and repair. Holoenzyme degrades any linearized DNA that is unable to undergo homologous recombination. In the holoenzyme this subunit has ssDNA-dependent ATPase and 5'-3' helicase activity. When added to pre-assembled RecBC greatly stimulates nuclease activity and augments holoenzyme processivity. Negatively regulates the RecA-loading ability of RecBCD.</text>
</comment>
<evidence type="ECO:0000256" key="4">
    <source>
        <dbReference type="ARBA" id="ARBA00022801"/>
    </source>
</evidence>
<dbReference type="Gene3D" id="1.10.10.1020">
    <property type="entry name" value="RecBCD complex, subunit RecD, N-terminal domain"/>
    <property type="match status" value="1"/>
</dbReference>
<proteinExistence type="inferred from homology"/>
<accession>A0ABT9FB28</accession>
<sequence length="671" mass="74075">MSELNQQPGLFDALEDDVEQAPLAYEQQAVSNSVVTEVPLLDYLLGENRIRVVDVKLAQLLSNTDERTHNELFYIVLLLCIAQQSQHSCLTLNTIDWANPFNLRQGDFNKVEGNIPTTYSPFLQGFNQQTALTYLQNHQSVGDAKPLQLFDQRLYFSRLAAYEHILAERLLAMSERALNIDSQTLTTLLQHYFPEPPVADVDWQKVACAIAATKGFSVITGGPGTGKTTTVTKLLAILQSLYKAAPLSIKLVAPTGKAAARLSESILGAKNQLSSIPDDIKALIPDTAQTIHRLLGVKPFTNKFRHSQSNPLHLDVLIIDEASMVDLSLMAKLIEALPAHARLILLGDKDQLASVDTGSVMSDLCQGLALGRTPNYSKQRCDELNALCFNDQPILTSQGNSLFKLADCIAFLQRSYRFDAKSGIGQLALAVNTNNSGLLNYVEQESVEGRFSDVILDYDFIGKPIENLVNRAAKHYAHYLNLIAQGESVAKVHAAFAGYQLLAAVKEGDYGVNSLNQRIERTLQQQGLINVNPNQRHYSGMPIMVSQNDYQLKLFNGDIGILMNDEAGQLKAIFIDEQGSTRAFSPARLPAHDKVFAMTIHKSQGSEFSYTAMVLPPLQQASVGVNRQLVYTGITRAKHTFELVADKKVLQLAMNKTVSRSSGLYERLQVK</sequence>
<dbReference type="SMART" id="SM00382">
    <property type="entry name" value="AAA"/>
    <property type="match status" value="1"/>
</dbReference>
<dbReference type="Pfam" id="PF13245">
    <property type="entry name" value="AAA_19"/>
    <property type="match status" value="1"/>
</dbReference>
<evidence type="ECO:0000256" key="6">
    <source>
        <dbReference type="ARBA" id="ARBA00022839"/>
    </source>
</evidence>
<evidence type="ECO:0000256" key="5">
    <source>
        <dbReference type="ARBA" id="ARBA00022806"/>
    </source>
</evidence>
<dbReference type="SUPFAM" id="SSF52540">
    <property type="entry name" value="P-loop containing nucleoside triphosphate hydrolases"/>
    <property type="match status" value="2"/>
</dbReference>
<evidence type="ECO:0000313" key="14">
    <source>
        <dbReference type="Proteomes" id="UP001177212"/>
    </source>
</evidence>
<dbReference type="InterPro" id="IPR027785">
    <property type="entry name" value="UvrD-like_helicase_C"/>
</dbReference>
<keyword evidence="3 11" id="KW-0227">DNA damage</keyword>
<feature type="domain" description="AAA+ ATPase" evidence="12">
    <location>
        <begin position="213"/>
        <end position="368"/>
    </location>
</feature>
<comment type="subunit">
    <text evidence="11">Heterotrimer of RecB, RecC and RecD. All subunits contribute to DNA-binding.</text>
</comment>
<dbReference type="EC" id="5.6.2.3" evidence="11"/>
<evidence type="ECO:0000313" key="13">
    <source>
        <dbReference type="EMBL" id="MDP2563978.1"/>
    </source>
</evidence>
<dbReference type="Gene3D" id="3.40.50.300">
    <property type="entry name" value="P-loop containing nucleotide triphosphate hydrolases"/>
    <property type="match status" value="3"/>
</dbReference>
<evidence type="ECO:0000256" key="2">
    <source>
        <dbReference type="ARBA" id="ARBA00022741"/>
    </source>
</evidence>
<dbReference type="CDD" id="cd18809">
    <property type="entry name" value="SF1_C_RecD"/>
    <property type="match status" value="1"/>
</dbReference>
<dbReference type="PANTHER" id="PTHR43788:SF6">
    <property type="entry name" value="DNA HELICASE B"/>
    <property type="match status" value="1"/>
</dbReference>
<dbReference type="InterPro" id="IPR041851">
    <property type="entry name" value="RecD_N_sf"/>
</dbReference>
<dbReference type="InterPro" id="IPR006344">
    <property type="entry name" value="RecD"/>
</dbReference>
<keyword evidence="8 11" id="KW-0238">DNA-binding</keyword>
<dbReference type="InterPro" id="IPR049550">
    <property type="entry name" value="RecD_N"/>
</dbReference>
<dbReference type="InterPro" id="IPR050534">
    <property type="entry name" value="Coronavir_polyprotein_1ab"/>
</dbReference>
<dbReference type="Pfam" id="PF13538">
    <property type="entry name" value="UvrD_C_2"/>
    <property type="match status" value="1"/>
</dbReference>
<protein>
    <recommendedName>
        <fullName evidence="11">RecBCD enzyme subunit RecD</fullName>
        <ecNumber evidence="11">5.6.2.3</ecNumber>
    </recommendedName>
    <alternativeName>
        <fullName evidence="11">DNA 5'-3' helicase subunit RecD</fullName>
    </alternativeName>
    <alternativeName>
        <fullName evidence="11">Exonuclease V subunit RecD</fullName>
        <shortName evidence="11">ExoV subunit RecD</shortName>
    </alternativeName>
    <alternativeName>
        <fullName evidence="11">Helicase/nuclease RecBCD subunit RecD</fullName>
    </alternativeName>
</protein>
<dbReference type="Pfam" id="PF21185">
    <property type="entry name" value="RecD_N"/>
    <property type="match status" value="1"/>
</dbReference>
<keyword evidence="2 11" id="KW-0547">Nucleotide-binding</keyword>
<keyword evidence="1 11" id="KW-0540">Nuclease</keyword>
<evidence type="ECO:0000256" key="7">
    <source>
        <dbReference type="ARBA" id="ARBA00022840"/>
    </source>
</evidence>
<keyword evidence="14" id="KW-1185">Reference proteome</keyword>